<dbReference type="EMBL" id="AJYB01000024">
    <property type="protein sequence ID" value="EIM06934.1"/>
    <property type="molecule type" value="Genomic_DNA"/>
</dbReference>
<protein>
    <submittedName>
        <fullName evidence="1">Uncharacterized protein</fullName>
    </submittedName>
</protein>
<sequence length="130" mass="14039">MICQLEDPPFRQQLAQQAVADMAELDWASRCRTNSGAVQSVSRSESRGVYPSREIRLAGISREQGNVMGGRGKSRTPVQPLQFTAIGISNAAIDIGSLNLPLLLHPTDHGVLLVLSNTIAYCLAMGNSYL</sequence>
<name>A0AA87IM31_9BACL</name>
<reference evidence="1 2" key="1">
    <citation type="journal article" date="2012" name="J. Bacteriol.">
        <title>Genome Sequence of the Antarctic Psychrophile Bacterium Planococcus antarcticus DSM 14505.</title>
        <authorList>
            <person name="Margolles A."/>
            <person name="Gueimonde M."/>
            <person name="Sanchez B."/>
        </authorList>
    </citation>
    <scope>NUCLEOTIDE SEQUENCE [LARGE SCALE GENOMIC DNA]</scope>
    <source>
        <strain evidence="1 2">DSM 14505</strain>
    </source>
</reference>
<evidence type="ECO:0000313" key="2">
    <source>
        <dbReference type="Proteomes" id="UP000004725"/>
    </source>
</evidence>
<gene>
    <name evidence="1" type="ORF">A1A1_08199</name>
</gene>
<proteinExistence type="predicted"/>
<accession>A0AA87IM31</accession>
<organism evidence="1 2">
    <name type="scientific">Planococcus antarcticus DSM 14505</name>
    <dbReference type="NCBI Taxonomy" id="1185653"/>
    <lineage>
        <taxon>Bacteria</taxon>
        <taxon>Bacillati</taxon>
        <taxon>Bacillota</taxon>
        <taxon>Bacilli</taxon>
        <taxon>Bacillales</taxon>
        <taxon>Caryophanaceae</taxon>
        <taxon>Planococcus</taxon>
    </lineage>
</organism>
<dbReference type="RefSeq" id="WP_006829633.1">
    <property type="nucleotide sequence ID" value="NZ_AJYB01000024.1"/>
</dbReference>
<dbReference type="Proteomes" id="UP000004725">
    <property type="component" value="Unassembled WGS sequence"/>
</dbReference>
<comment type="caution">
    <text evidence="1">The sequence shown here is derived from an EMBL/GenBank/DDBJ whole genome shotgun (WGS) entry which is preliminary data.</text>
</comment>
<dbReference type="AlphaFoldDB" id="A0AA87IM31"/>
<evidence type="ECO:0000313" key="1">
    <source>
        <dbReference type="EMBL" id="EIM06934.1"/>
    </source>
</evidence>